<gene>
    <name evidence="2" type="ORF">Pen02_32630</name>
</gene>
<name>A0ABQ4E0S3_9ACTN</name>
<dbReference type="NCBIfam" id="TIGR03083">
    <property type="entry name" value="maleylpyruvate isomerase family mycothiol-dependent enzyme"/>
    <property type="match status" value="1"/>
</dbReference>
<dbReference type="InterPro" id="IPR017517">
    <property type="entry name" value="Maleyloyr_isom"/>
</dbReference>
<dbReference type="Proteomes" id="UP000646749">
    <property type="component" value="Unassembled WGS sequence"/>
</dbReference>
<sequence length="226" mass="23971">MRVIEAFRSEAARLAEVLAGLAEPDFTRPTPCPPWTVRELAAHVGTGAGRVVGMLAAPAPPRAEVDAARYFGPAKFTPDTDAARIDMARTEGAGFGSGRELAEDFARTWRAAYAASVAAPPGRVVRTRHGDPMTLEEFLVTRVVELGVHGLDLATALDREPWLTEPAGELIAGLLTGAAGPAGAGLAEELGWDRLTLVAKATGRQPLTTPERAEVDRRGVRWLAFG</sequence>
<evidence type="ECO:0000313" key="3">
    <source>
        <dbReference type="Proteomes" id="UP000646749"/>
    </source>
</evidence>
<dbReference type="InterPro" id="IPR024344">
    <property type="entry name" value="MDMPI_metal-binding"/>
</dbReference>
<dbReference type="RefSeq" id="WP_203866874.1">
    <property type="nucleotide sequence ID" value="NZ_BONW01000016.1"/>
</dbReference>
<proteinExistence type="predicted"/>
<reference evidence="2 3" key="1">
    <citation type="submission" date="2021-01" db="EMBL/GenBank/DDBJ databases">
        <title>Whole genome shotgun sequence of Plantactinospora endophytica NBRC 110450.</title>
        <authorList>
            <person name="Komaki H."/>
            <person name="Tamura T."/>
        </authorList>
    </citation>
    <scope>NUCLEOTIDE SEQUENCE [LARGE SCALE GENOMIC DNA]</scope>
    <source>
        <strain evidence="2 3">NBRC 110450</strain>
    </source>
</reference>
<dbReference type="Gene3D" id="1.20.120.450">
    <property type="entry name" value="dinb family like domain"/>
    <property type="match status" value="1"/>
</dbReference>
<accession>A0ABQ4E0S3</accession>
<dbReference type="InterPro" id="IPR034660">
    <property type="entry name" value="DinB/YfiT-like"/>
</dbReference>
<dbReference type="EMBL" id="BONW01000016">
    <property type="protein sequence ID" value="GIG88327.1"/>
    <property type="molecule type" value="Genomic_DNA"/>
</dbReference>
<feature type="domain" description="Mycothiol-dependent maleylpyruvate isomerase metal-binding" evidence="1">
    <location>
        <begin position="7"/>
        <end position="154"/>
    </location>
</feature>
<organism evidence="2 3">
    <name type="scientific">Plantactinospora endophytica</name>
    <dbReference type="NCBI Taxonomy" id="673535"/>
    <lineage>
        <taxon>Bacteria</taxon>
        <taxon>Bacillati</taxon>
        <taxon>Actinomycetota</taxon>
        <taxon>Actinomycetes</taxon>
        <taxon>Micromonosporales</taxon>
        <taxon>Micromonosporaceae</taxon>
        <taxon>Plantactinospora</taxon>
    </lineage>
</organism>
<protein>
    <recommendedName>
        <fullName evidence="1">Mycothiol-dependent maleylpyruvate isomerase metal-binding domain-containing protein</fullName>
    </recommendedName>
</protein>
<evidence type="ECO:0000259" key="1">
    <source>
        <dbReference type="Pfam" id="PF11716"/>
    </source>
</evidence>
<keyword evidence="3" id="KW-1185">Reference proteome</keyword>
<evidence type="ECO:0000313" key="2">
    <source>
        <dbReference type="EMBL" id="GIG88327.1"/>
    </source>
</evidence>
<dbReference type="Pfam" id="PF11716">
    <property type="entry name" value="MDMPI_N"/>
    <property type="match status" value="1"/>
</dbReference>
<dbReference type="SUPFAM" id="SSF109854">
    <property type="entry name" value="DinB/YfiT-like putative metalloenzymes"/>
    <property type="match status" value="1"/>
</dbReference>
<comment type="caution">
    <text evidence="2">The sequence shown here is derived from an EMBL/GenBank/DDBJ whole genome shotgun (WGS) entry which is preliminary data.</text>
</comment>